<evidence type="ECO:0000313" key="1">
    <source>
        <dbReference type="EMBL" id="TKJ07511.1"/>
    </source>
</evidence>
<accession>A0A9X8ZRT1</accession>
<sequence>MSIINRLLNFLTVNKLGYALHRPYVFLDIIVFTPNTEVISEETDYLTIHAPGAIVRNNRIEKDIKIAEKIWGITLRYSVTEIPNPIIDFPYEGVNAQNIFKFGDLGPRGESLLNQYTRSGIITVFYIPLENEYLGALADVTVNKLDGKLKGAIFLTDKASYSLAFAHELGHALFARIENGVIRYTNPGSEHLPEDARLHSDKKENLMNPRATSETLDTAQRKKALSSPFIRTWWSDFLRRLRQIRYPIQKPRPPGSPEV</sequence>
<protein>
    <submittedName>
        <fullName evidence="1">Uncharacterized protein</fullName>
    </submittedName>
</protein>
<dbReference type="Proteomes" id="UP000308444">
    <property type="component" value="Unassembled WGS sequence"/>
</dbReference>
<gene>
    <name evidence="1" type="ORF">FC695_03505</name>
</gene>
<proteinExistence type="predicted"/>
<comment type="caution">
    <text evidence="1">The sequence shown here is derived from an EMBL/GenBank/DDBJ whole genome shotgun (WGS) entry which is preliminary data.</text>
</comment>
<reference evidence="1 2" key="1">
    <citation type="journal article" date="2019" name="Environ. Microbiol.">
        <title>An active ?-lactamase is a part of an orchestrated cell wall stress resistance network of Bacillus subtilis and related rhizosphere species.</title>
        <authorList>
            <person name="Bucher T."/>
            <person name="Keren-Paz A."/>
            <person name="Hausser J."/>
            <person name="Olender T."/>
            <person name="Cytryn E."/>
            <person name="Kolodkin-Gal I."/>
        </authorList>
    </citation>
    <scope>NUCLEOTIDE SEQUENCE [LARGE SCALE GENOMIC DNA]</scope>
    <source>
        <strain evidence="1 2">I32</strain>
    </source>
</reference>
<dbReference type="AlphaFoldDB" id="A0A9X8ZRT1"/>
<name>A0A9X8ZRT1_BACCE</name>
<organism evidence="1 2">
    <name type="scientific">Bacillus cereus</name>
    <dbReference type="NCBI Taxonomy" id="1396"/>
    <lineage>
        <taxon>Bacteria</taxon>
        <taxon>Bacillati</taxon>
        <taxon>Bacillota</taxon>
        <taxon>Bacilli</taxon>
        <taxon>Bacillales</taxon>
        <taxon>Bacillaceae</taxon>
        <taxon>Bacillus</taxon>
        <taxon>Bacillus cereus group</taxon>
    </lineage>
</organism>
<dbReference type="EMBL" id="SZOH01000176">
    <property type="protein sequence ID" value="TKJ07511.1"/>
    <property type="molecule type" value="Genomic_DNA"/>
</dbReference>
<evidence type="ECO:0000313" key="2">
    <source>
        <dbReference type="Proteomes" id="UP000308444"/>
    </source>
</evidence>
<dbReference type="RefSeq" id="WP_137050055.1">
    <property type="nucleotide sequence ID" value="NZ_SZOE01000166.1"/>
</dbReference>